<name>A0A2Z5V1P4_9HELI</name>
<dbReference type="PANTHER" id="PTHR11058">
    <property type="entry name" value="NADH-UBIQUINONE OXIDOREDUCTASE CHAIN 3"/>
    <property type="match status" value="1"/>
</dbReference>
<dbReference type="Proteomes" id="UP000255103">
    <property type="component" value="Unassembled WGS sequence"/>
</dbReference>
<dbReference type="OMA" id="KGALEWH"/>
<evidence type="ECO:0000256" key="4">
    <source>
        <dbReference type="ARBA" id="ARBA00022475"/>
    </source>
</evidence>
<keyword evidence="6 11" id="KW-0874">Quinone</keyword>
<evidence type="ECO:0000256" key="10">
    <source>
        <dbReference type="ARBA" id="ARBA00023136"/>
    </source>
</evidence>
<feature type="transmembrane region" description="Helical" evidence="12">
    <location>
        <begin position="102"/>
        <end position="123"/>
    </location>
</feature>
<evidence type="ECO:0000256" key="5">
    <source>
        <dbReference type="ARBA" id="ARBA00022692"/>
    </source>
</evidence>
<evidence type="ECO:0000313" key="16">
    <source>
        <dbReference type="Proteomes" id="UP000255335"/>
    </source>
</evidence>
<evidence type="ECO:0000256" key="7">
    <source>
        <dbReference type="ARBA" id="ARBA00022967"/>
    </source>
</evidence>
<evidence type="ECO:0000313" key="14">
    <source>
        <dbReference type="EMBL" id="STP10732.1"/>
    </source>
</evidence>
<dbReference type="RefSeq" id="WP_014666945.1">
    <property type="nucleotide sequence ID" value="NZ_AP017374.1"/>
</dbReference>
<dbReference type="GO" id="GO:0008137">
    <property type="term" value="F:NADH dehydrogenase (ubiquinone) activity"/>
    <property type="evidence" value="ECO:0007669"/>
    <property type="project" value="InterPro"/>
</dbReference>
<dbReference type="Gene3D" id="1.20.58.1610">
    <property type="entry name" value="NADH:ubiquinone/plastoquinone oxidoreductase, chain 3"/>
    <property type="match status" value="1"/>
</dbReference>
<comment type="subcellular location">
    <subcellularLocation>
        <location evidence="11">Cell membrane</location>
        <topology evidence="11">Multi-pass membrane protein</topology>
    </subcellularLocation>
    <subcellularLocation>
        <location evidence="1">Membrane</location>
    </subcellularLocation>
</comment>
<comment type="similarity">
    <text evidence="2 11">Belongs to the complex I subunit 3 family.</text>
</comment>
<keyword evidence="14" id="KW-0560">Oxidoreductase</keyword>
<keyword evidence="9 11" id="KW-0520">NAD</keyword>
<keyword evidence="3" id="KW-0813">Transport</keyword>
<evidence type="ECO:0000256" key="1">
    <source>
        <dbReference type="ARBA" id="ARBA00004370"/>
    </source>
</evidence>
<keyword evidence="7" id="KW-1278">Translocase</keyword>
<evidence type="ECO:0000256" key="2">
    <source>
        <dbReference type="ARBA" id="ARBA00008472"/>
    </source>
</evidence>
<accession>A0A2Z5V1P4</accession>
<evidence type="ECO:0000256" key="6">
    <source>
        <dbReference type="ARBA" id="ARBA00022719"/>
    </source>
</evidence>
<protein>
    <recommendedName>
        <fullName evidence="11">NADH-quinone oxidoreductase subunit</fullName>
        <ecNumber evidence="11">7.1.1.-</ecNumber>
    </recommendedName>
</protein>
<keyword evidence="5 11" id="KW-0812">Transmembrane</keyword>
<dbReference type="GeneID" id="66539753"/>
<dbReference type="InterPro" id="IPR038430">
    <property type="entry name" value="NDAH_ubi_oxred_su3_sf"/>
</dbReference>
<dbReference type="NCBIfam" id="NF006303">
    <property type="entry name" value="PRK08489.1"/>
    <property type="match status" value="1"/>
</dbReference>
<evidence type="ECO:0000256" key="8">
    <source>
        <dbReference type="ARBA" id="ARBA00022989"/>
    </source>
</evidence>
<dbReference type="AlphaFoldDB" id="A0A2Z5V1P4"/>
<dbReference type="EMBL" id="UGHZ01000001">
    <property type="protein sequence ID" value="STP09208.1"/>
    <property type="molecule type" value="Genomic_DNA"/>
</dbReference>
<gene>
    <name evidence="14" type="primary">nuoA</name>
    <name evidence="14" type="ORF">NCTC12219_00611</name>
    <name evidence="13" type="ORF">NCTC12221_00646</name>
</gene>
<proteinExistence type="inferred from homology"/>
<evidence type="ECO:0000313" key="13">
    <source>
        <dbReference type="EMBL" id="STP09208.1"/>
    </source>
</evidence>
<organism evidence="14 15">
    <name type="scientific">Helicobacter cinaedi</name>
    <dbReference type="NCBI Taxonomy" id="213"/>
    <lineage>
        <taxon>Bacteria</taxon>
        <taxon>Pseudomonadati</taxon>
        <taxon>Campylobacterota</taxon>
        <taxon>Epsilonproteobacteria</taxon>
        <taxon>Campylobacterales</taxon>
        <taxon>Helicobacteraceae</taxon>
        <taxon>Helicobacter</taxon>
    </lineage>
</organism>
<evidence type="ECO:0000256" key="9">
    <source>
        <dbReference type="ARBA" id="ARBA00023027"/>
    </source>
</evidence>
<keyword evidence="8 12" id="KW-1133">Transmembrane helix</keyword>
<dbReference type="STRING" id="1172562.HCN_1282"/>
<feature type="transmembrane region" description="Helical" evidence="12">
    <location>
        <begin position="12"/>
        <end position="30"/>
    </location>
</feature>
<dbReference type="InterPro" id="IPR000440">
    <property type="entry name" value="NADH_UbQ/plastoQ_OxRdtase_su3"/>
</dbReference>
<sequence length="134" mass="15770">MSHSVFEHPYFGVFVLFVLTSVAFTLTLRLQRIISRKMAKKDREKLKLSTYECGPTPNKQQNRISTHFFILALLFILFDIEVIFMIPWAIDFKYFTYIGLGNFVFFEMLSFIAFLVVGFIYAWKKGALSWQSIK</sequence>
<evidence type="ECO:0000256" key="3">
    <source>
        <dbReference type="ARBA" id="ARBA00022448"/>
    </source>
</evidence>
<dbReference type="GO" id="GO:0030964">
    <property type="term" value="C:NADH dehydrogenase complex"/>
    <property type="evidence" value="ECO:0007669"/>
    <property type="project" value="TreeGrafter"/>
</dbReference>
<dbReference type="EMBL" id="UGHX01000001">
    <property type="protein sequence ID" value="STP10732.1"/>
    <property type="molecule type" value="Genomic_DNA"/>
</dbReference>
<keyword evidence="10 12" id="KW-0472">Membrane</keyword>
<dbReference type="PANTHER" id="PTHR11058:SF22">
    <property type="entry name" value="NADH-QUINONE OXIDOREDUCTASE SUBUNIT A"/>
    <property type="match status" value="1"/>
</dbReference>
<keyword evidence="4" id="KW-1003">Cell membrane</keyword>
<dbReference type="GO" id="GO:0005886">
    <property type="term" value="C:plasma membrane"/>
    <property type="evidence" value="ECO:0007669"/>
    <property type="project" value="UniProtKB-SubCell"/>
</dbReference>
<evidence type="ECO:0000313" key="15">
    <source>
        <dbReference type="Proteomes" id="UP000255103"/>
    </source>
</evidence>
<comment type="catalytic activity">
    <reaction evidence="11">
        <text>a quinone + NADH + 5 H(+)(in) = a quinol + NAD(+) + 4 H(+)(out)</text>
        <dbReference type="Rhea" id="RHEA:57888"/>
        <dbReference type="ChEBI" id="CHEBI:15378"/>
        <dbReference type="ChEBI" id="CHEBI:24646"/>
        <dbReference type="ChEBI" id="CHEBI:57540"/>
        <dbReference type="ChEBI" id="CHEBI:57945"/>
        <dbReference type="ChEBI" id="CHEBI:132124"/>
    </reaction>
</comment>
<feature type="transmembrane region" description="Helical" evidence="12">
    <location>
        <begin position="68"/>
        <end position="90"/>
    </location>
</feature>
<evidence type="ECO:0000256" key="11">
    <source>
        <dbReference type="RuleBase" id="RU003639"/>
    </source>
</evidence>
<dbReference type="GO" id="GO:0048038">
    <property type="term" value="F:quinone binding"/>
    <property type="evidence" value="ECO:0007669"/>
    <property type="project" value="UniProtKB-KW"/>
</dbReference>
<comment type="function">
    <text evidence="11">NDH-1 shuttles electrons from NADH, via FMN and iron-sulfur (Fe-S) centers, to quinones in the respiratory chain.</text>
</comment>
<dbReference type="Pfam" id="PF00507">
    <property type="entry name" value="Oxidored_q4"/>
    <property type="match status" value="1"/>
</dbReference>
<dbReference type="EC" id="7.1.1.-" evidence="11"/>
<dbReference type="Proteomes" id="UP000255335">
    <property type="component" value="Unassembled WGS sequence"/>
</dbReference>
<reference evidence="15 16" key="1">
    <citation type="submission" date="2018-06" db="EMBL/GenBank/DDBJ databases">
        <authorList>
            <consortium name="Pathogen Informatics"/>
            <person name="Doyle S."/>
        </authorList>
    </citation>
    <scope>NUCLEOTIDE SEQUENCE [LARGE SCALE GENOMIC DNA]</scope>
    <source>
        <strain evidence="14 15">NCTC12219</strain>
        <strain evidence="13 16">NCTC12221</strain>
    </source>
</reference>
<dbReference type="GO" id="GO:0016491">
    <property type="term" value="F:oxidoreductase activity"/>
    <property type="evidence" value="ECO:0007669"/>
    <property type="project" value="UniProtKB-KW"/>
</dbReference>
<evidence type="ECO:0000256" key="12">
    <source>
        <dbReference type="SAM" id="Phobius"/>
    </source>
</evidence>